<evidence type="ECO:0000256" key="7">
    <source>
        <dbReference type="ARBA" id="ARBA00022927"/>
    </source>
</evidence>
<keyword evidence="5" id="KW-0997">Cell inner membrane</keyword>
<dbReference type="GO" id="GO:0015627">
    <property type="term" value="C:type II protein secretion system complex"/>
    <property type="evidence" value="ECO:0007669"/>
    <property type="project" value="InterPro"/>
</dbReference>
<keyword evidence="3" id="KW-0813">Transport</keyword>
<name>A0A0Q0SXX8_9PSED</name>
<keyword evidence="4" id="KW-1003">Cell membrane</keyword>
<keyword evidence="6 10" id="KW-0812">Transmembrane</keyword>
<evidence type="ECO:0000256" key="10">
    <source>
        <dbReference type="SAM" id="Phobius"/>
    </source>
</evidence>
<evidence type="ECO:0000256" key="1">
    <source>
        <dbReference type="ARBA" id="ARBA00004377"/>
    </source>
</evidence>
<dbReference type="AlphaFoldDB" id="A0A0Q0SXX8"/>
<dbReference type="Gene3D" id="3.30.1360.100">
    <property type="entry name" value="General secretion pathway protein M, EpsM"/>
    <property type="match status" value="1"/>
</dbReference>
<dbReference type="RefSeq" id="WP_055104851.1">
    <property type="nucleotide sequence ID" value="NZ_LLWH01000231.1"/>
</dbReference>
<keyword evidence="7" id="KW-0653">Protein transport</keyword>
<dbReference type="OrthoDB" id="7029255at2"/>
<keyword evidence="8 10" id="KW-1133">Transmembrane helix</keyword>
<keyword evidence="9 10" id="KW-0472">Membrane</keyword>
<comment type="similarity">
    <text evidence="2">Belongs to the GSP M family.</text>
</comment>
<gene>
    <name evidence="11" type="ORF">AQS70_04760</name>
</gene>
<evidence type="ECO:0000256" key="6">
    <source>
        <dbReference type="ARBA" id="ARBA00022692"/>
    </source>
</evidence>
<dbReference type="InterPro" id="IPR023229">
    <property type="entry name" value="T2SS_M_periplasmic_sf"/>
</dbReference>
<dbReference type="Proteomes" id="UP000050342">
    <property type="component" value="Unassembled WGS sequence"/>
</dbReference>
<proteinExistence type="inferred from homology"/>
<evidence type="ECO:0000256" key="4">
    <source>
        <dbReference type="ARBA" id="ARBA00022475"/>
    </source>
</evidence>
<comment type="caution">
    <text evidence="11">The sequence shown here is derived from an EMBL/GenBank/DDBJ whole genome shotgun (WGS) entry which is preliminary data.</text>
</comment>
<evidence type="ECO:0000313" key="11">
    <source>
        <dbReference type="EMBL" id="KQB51609.1"/>
    </source>
</evidence>
<evidence type="ECO:0000313" key="12">
    <source>
        <dbReference type="Proteomes" id="UP000050342"/>
    </source>
</evidence>
<evidence type="ECO:0000256" key="3">
    <source>
        <dbReference type="ARBA" id="ARBA00022448"/>
    </source>
</evidence>
<protein>
    <recommendedName>
        <fullName evidence="13">Type II secretory protein PulM</fullName>
    </recommendedName>
</protein>
<comment type="subcellular location">
    <subcellularLocation>
        <location evidence="1">Cell inner membrane</location>
        <topology evidence="1">Single-pass membrane protein</topology>
    </subcellularLocation>
</comment>
<dbReference type="GO" id="GO:0015628">
    <property type="term" value="P:protein secretion by the type II secretion system"/>
    <property type="evidence" value="ECO:0007669"/>
    <property type="project" value="InterPro"/>
</dbReference>
<dbReference type="Pfam" id="PF04612">
    <property type="entry name" value="T2SSM"/>
    <property type="match status" value="1"/>
</dbReference>
<accession>A0A0Q0SXX8</accession>
<evidence type="ECO:0000256" key="9">
    <source>
        <dbReference type="ARBA" id="ARBA00023136"/>
    </source>
</evidence>
<sequence>MKALLHERWRQLPRRDRQLCGVLAVFLSVVFGFYSVWQPAQQRLTAAQTLYAQHVVQAAEVQRAQPAQTAKVHTQPLSTRLSQSATSAGLNVQQFEMDTQRLRITLSGNALAVLEWLNRIEQEGAQLESLTLEKNDQTLEAHLQITHP</sequence>
<dbReference type="InterPro" id="IPR007690">
    <property type="entry name" value="T2SS_GspM"/>
</dbReference>
<dbReference type="STRING" id="1563157.AQS70_04760"/>
<reference evidence="11 12" key="1">
    <citation type="submission" date="2015-10" db="EMBL/GenBank/DDBJ databases">
        <title>Pseudomonas helleri sp. nov. and Pseudomonas weihenstephanensis sp. nov., isolated from raw cows milk.</title>
        <authorList>
            <person name="Von Neubeck M."/>
            <person name="Huptas C."/>
            <person name="Wenning M."/>
            <person name="Scherer S."/>
        </authorList>
    </citation>
    <scope>NUCLEOTIDE SEQUENCE [LARGE SCALE GENOMIC DNA]</scope>
    <source>
        <strain evidence="11 12">BSTT44</strain>
    </source>
</reference>
<keyword evidence="12" id="KW-1185">Reference proteome</keyword>
<evidence type="ECO:0000256" key="8">
    <source>
        <dbReference type="ARBA" id="ARBA00022989"/>
    </source>
</evidence>
<evidence type="ECO:0008006" key="13">
    <source>
        <dbReference type="Google" id="ProtNLM"/>
    </source>
</evidence>
<feature type="transmembrane region" description="Helical" evidence="10">
    <location>
        <begin position="20"/>
        <end position="37"/>
    </location>
</feature>
<dbReference type="GO" id="GO:0005886">
    <property type="term" value="C:plasma membrane"/>
    <property type="evidence" value="ECO:0007669"/>
    <property type="project" value="UniProtKB-SubCell"/>
</dbReference>
<evidence type="ECO:0000256" key="5">
    <source>
        <dbReference type="ARBA" id="ARBA00022519"/>
    </source>
</evidence>
<organism evidence="11 12">
    <name type="scientific">Pseudomonas endophytica</name>
    <dbReference type="NCBI Taxonomy" id="1563157"/>
    <lineage>
        <taxon>Bacteria</taxon>
        <taxon>Pseudomonadati</taxon>
        <taxon>Pseudomonadota</taxon>
        <taxon>Gammaproteobacteria</taxon>
        <taxon>Pseudomonadales</taxon>
        <taxon>Pseudomonadaceae</taxon>
        <taxon>Pseudomonas</taxon>
    </lineage>
</organism>
<evidence type="ECO:0000256" key="2">
    <source>
        <dbReference type="ARBA" id="ARBA00010637"/>
    </source>
</evidence>
<dbReference type="EMBL" id="LLWH01000231">
    <property type="protein sequence ID" value="KQB51609.1"/>
    <property type="molecule type" value="Genomic_DNA"/>
</dbReference>
<dbReference type="SUPFAM" id="SSF103054">
    <property type="entry name" value="General secretion pathway protein M, EpsM"/>
    <property type="match status" value="1"/>
</dbReference>